<feature type="compositionally biased region" description="Basic residues" evidence="1">
    <location>
        <begin position="100"/>
        <end position="113"/>
    </location>
</feature>
<dbReference type="EMBL" id="VSSB01000001">
    <property type="protein sequence ID" value="TYL53890.1"/>
    <property type="molecule type" value="Genomic_DNA"/>
</dbReference>
<comment type="caution">
    <text evidence="2">The sequence shown here is derived from an EMBL/GenBank/DDBJ whole genome shotgun (WGS) entry which is preliminary data.</text>
</comment>
<evidence type="ECO:0000313" key="3">
    <source>
        <dbReference type="Proteomes" id="UP000325243"/>
    </source>
</evidence>
<proteinExistence type="predicted"/>
<gene>
    <name evidence="2" type="ORF">FYC51_09725</name>
</gene>
<reference evidence="2 3" key="1">
    <citation type="submission" date="2019-08" db="EMBL/GenBank/DDBJ databases">
        <authorList>
            <person name="Hu J."/>
        </authorList>
    </citation>
    <scope>NUCLEOTIDE SEQUENCE [LARGE SCALE GENOMIC DNA]</scope>
    <source>
        <strain evidence="2 3">NEAU-184</strain>
    </source>
</reference>
<evidence type="ECO:0000256" key="1">
    <source>
        <dbReference type="SAM" id="MobiDB-lite"/>
    </source>
</evidence>
<feature type="compositionally biased region" description="Basic and acidic residues" evidence="1">
    <location>
        <begin position="75"/>
        <end position="89"/>
    </location>
</feature>
<protein>
    <submittedName>
        <fullName evidence="2">Uncharacterized protein</fullName>
    </submittedName>
</protein>
<organism evidence="2 3">
    <name type="scientific">Agromyces mariniharenae</name>
    <dbReference type="NCBI Taxonomy" id="2604423"/>
    <lineage>
        <taxon>Bacteria</taxon>
        <taxon>Bacillati</taxon>
        <taxon>Actinomycetota</taxon>
        <taxon>Actinomycetes</taxon>
        <taxon>Micrococcales</taxon>
        <taxon>Microbacteriaceae</taxon>
        <taxon>Agromyces</taxon>
    </lineage>
</organism>
<feature type="region of interest" description="Disordered" evidence="1">
    <location>
        <begin position="74"/>
        <end position="124"/>
    </location>
</feature>
<dbReference type="AlphaFoldDB" id="A0A5S4VB75"/>
<sequence length="159" mass="17892">MRRERCRGRGRFDRGRRRFGRWLFGRGRFDLGRGRGRFGRGRFDLGRGRFDLGRGRGRGIRRGIGRSLLGRCRIRGGEQAEREPDRSGDDPQQGEAEPRHRPRGIRCGHHAHPPLHFDGTPGGRAWSSVGRAGFPASRDIPAIMPLRESGACTCLPRSA</sequence>
<keyword evidence="3" id="KW-1185">Reference proteome</keyword>
<evidence type="ECO:0000313" key="2">
    <source>
        <dbReference type="EMBL" id="TYL53890.1"/>
    </source>
</evidence>
<dbReference type="Proteomes" id="UP000325243">
    <property type="component" value="Unassembled WGS sequence"/>
</dbReference>
<name>A0A5S4VB75_9MICO</name>
<accession>A0A5S4VB75</accession>